<keyword evidence="8 9" id="KW-0342">GTP-binding</keyword>
<dbReference type="Pfam" id="PF09269">
    <property type="entry name" value="DUF1967"/>
    <property type="match status" value="1"/>
</dbReference>
<dbReference type="GO" id="GO:0000287">
    <property type="term" value="F:magnesium ion binding"/>
    <property type="evidence" value="ECO:0007669"/>
    <property type="project" value="InterPro"/>
</dbReference>
<feature type="binding site" evidence="9">
    <location>
        <position position="170"/>
    </location>
    <ligand>
        <name>Mg(2+)</name>
        <dbReference type="ChEBI" id="CHEBI:18420"/>
    </ligand>
</feature>
<dbReference type="InterPro" id="IPR006074">
    <property type="entry name" value="GTP1-OBG_CS"/>
</dbReference>
<evidence type="ECO:0000256" key="7">
    <source>
        <dbReference type="ARBA" id="ARBA00022842"/>
    </source>
</evidence>
<dbReference type="NCBIfam" id="NF008955">
    <property type="entry name" value="PRK12297.1"/>
    <property type="match status" value="1"/>
</dbReference>
<dbReference type="EC" id="3.6.5.-" evidence="9"/>
<evidence type="ECO:0000256" key="5">
    <source>
        <dbReference type="ARBA" id="ARBA00022741"/>
    </source>
</evidence>
<dbReference type="AlphaFoldDB" id="A0AAJ1PS14"/>
<feature type="binding site" evidence="9">
    <location>
        <begin position="304"/>
        <end position="306"/>
    </location>
    <ligand>
        <name>GTP</name>
        <dbReference type="ChEBI" id="CHEBI:37565"/>
    </ligand>
</feature>
<feature type="binding site" evidence="9">
    <location>
        <begin position="163"/>
        <end position="170"/>
    </location>
    <ligand>
        <name>GTP</name>
        <dbReference type="ChEBI" id="CHEBI:37565"/>
    </ligand>
</feature>
<keyword evidence="7 9" id="KW-0460">Magnesium</keyword>
<dbReference type="InterPro" id="IPR031167">
    <property type="entry name" value="G_OBG"/>
</dbReference>
<dbReference type="PROSITE" id="PS51710">
    <property type="entry name" value="G_OBG"/>
    <property type="match status" value="1"/>
</dbReference>
<dbReference type="FunFam" id="2.70.210.12:FF:000001">
    <property type="entry name" value="GTPase Obg"/>
    <property type="match status" value="1"/>
</dbReference>
<dbReference type="HAMAP" id="MF_01454">
    <property type="entry name" value="GTPase_Obg"/>
    <property type="match status" value="1"/>
</dbReference>
<dbReference type="PROSITE" id="PS00905">
    <property type="entry name" value="GTP1_OBG"/>
    <property type="match status" value="1"/>
</dbReference>
<dbReference type="NCBIfam" id="TIGR03595">
    <property type="entry name" value="Obg_CgtA_exten"/>
    <property type="match status" value="1"/>
</dbReference>
<comment type="caution">
    <text evidence="13">The sequence shown here is derived from an EMBL/GenBank/DDBJ whole genome shotgun (WGS) entry which is preliminary data.</text>
</comment>
<dbReference type="Pfam" id="PF01018">
    <property type="entry name" value="GTP1_OBG"/>
    <property type="match status" value="1"/>
</dbReference>
<keyword evidence="5 9" id="KW-0547">Nucleotide-binding</keyword>
<dbReference type="GO" id="GO:0003924">
    <property type="term" value="F:GTPase activity"/>
    <property type="evidence" value="ECO:0007669"/>
    <property type="project" value="UniProtKB-UniRule"/>
</dbReference>
<comment type="similarity">
    <text evidence="2 9">Belongs to the TRAFAC class OBG-HflX-like GTPase superfamily. OBG GTPase family.</text>
</comment>
<dbReference type="SUPFAM" id="SSF82051">
    <property type="entry name" value="Obg GTP-binding protein N-terminal domain"/>
    <property type="match status" value="1"/>
</dbReference>
<keyword evidence="14" id="KW-1185">Reference proteome</keyword>
<feature type="domain" description="OCT" evidence="11">
    <location>
        <begin position="334"/>
        <end position="415"/>
    </location>
</feature>
<comment type="cofactor">
    <cofactor evidence="1 9">
        <name>Mg(2+)</name>
        <dbReference type="ChEBI" id="CHEBI:18420"/>
    </cofactor>
</comment>
<dbReference type="InterPro" id="IPR006169">
    <property type="entry name" value="GTP1_OBG_dom"/>
</dbReference>
<dbReference type="GO" id="GO:0042254">
    <property type="term" value="P:ribosome biogenesis"/>
    <property type="evidence" value="ECO:0007669"/>
    <property type="project" value="UniProtKB-UniRule"/>
</dbReference>
<protein>
    <recommendedName>
        <fullName evidence="9">GTPase Obg</fullName>
        <ecNumber evidence="9">3.6.5.-</ecNumber>
    </recommendedName>
    <alternativeName>
        <fullName evidence="9">GTP-binding protein Obg</fullName>
    </alternativeName>
</protein>
<gene>
    <name evidence="13" type="primary">obgE</name>
    <name evidence="9" type="synonym">obg</name>
    <name evidence="13" type="ORF">QLQ80_01600</name>
</gene>
<evidence type="ECO:0000256" key="4">
    <source>
        <dbReference type="ARBA" id="ARBA00022723"/>
    </source>
</evidence>
<reference evidence="13" key="1">
    <citation type="submission" date="2023-05" db="EMBL/GenBank/DDBJ databases">
        <title>Mycoplasma phocimorsus sp. nov., isolated from Scandinavian patients with seal finger or septic arthritis after contact with seals.</title>
        <authorList>
            <person name="Skafte-Holm A."/>
            <person name="Pedersen T.R."/>
            <person name="Froelund M."/>
            <person name="Stegger M."/>
            <person name="Qvortrup K."/>
            <person name="Michaels D.L."/>
            <person name="Brown D.R."/>
            <person name="Jensen J.S."/>
        </authorList>
    </citation>
    <scope>NUCLEOTIDE SEQUENCE</scope>
    <source>
        <strain evidence="13">M5725</strain>
    </source>
</reference>
<proteinExistence type="inferred from homology"/>
<evidence type="ECO:0000256" key="6">
    <source>
        <dbReference type="ARBA" id="ARBA00022801"/>
    </source>
</evidence>
<accession>A0AAJ1PS14</accession>
<feature type="binding site" evidence="9">
    <location>
        <position position="190"/>
    </location>
    <ligand>
        <name>Mg(2+)</name>
        <dbReference type="ChEBI" id="CHEBI:18420"/>
    </ligand>
</feature>
<dbReference type="RefSeq" id="WP_283827248.1">
    <property type="nucleotide sequence ID" value="NZ_JASDDP010000015.1"/>
</dbReference>
<evidence type="ECO:0000259" key="11">
    <source>
        <dbReference type="PROSITE" id="PS51881"/>
    </source>
</evidence>
<comment type="subcellular location">
    <subcellularLocation>
        <location evidence="9">Cytoplasm</location>
    </subcellularLocation>
</comment>
<evidence type="ECO:0000256" key="2">
    <source>
        <dbReference type="ARBA" id="ARBA00007699"/>
    </source>
</evidence>
<dbReference type="InterPro" id="IPR014100">
    <property type="entry name" value="GTP-bd_Obg/CgtA"/>
</dbReference>
<feature type="domain" description="Obg" evidence="12">
    <location>
        <begin position="1"/>
        <end position="156"/>
    </location>
</feature>
<dbReference type="InterPro" id="IPR045086">
    <property type="entry name" value="OBG_GTPase"/>
</dbReference>
<evidence type="ECO:0000256" key="3">
    <source>
        <dbReference type="ARBA" id="ARBA00022490"/>
    </source>
</evidence>
<dbReference type="SUPFAM" id="SSF52540">
    <property type="entry name" value="P-loop containing nucleoside triphosphate hydrolases"/>
    <property type="match status" value="1"/>
</dbReference>
<name>A0AAJ1PS14_9MOLU</name>
<dbReference type="InterPro" id="IPR027417">
    <property type="entry name" value="P-loop_NTPase"/>
</dbReference>
<dbReference type="InterPro" id="IPR005225">
    <property type="entry name" value="Small_GTP-bd"/>
</dbReference>
<dbReference type="PANTHER" id="PTHR11702">
    <property type="entry name" value="DEVELOPMENTALLY REGULATED GTP-BINDING PROTEIN-RELATED"/>
    <property type="match status" value="1"/>
</dbReference>
<evidence type="ECO:0000313" key="14">
    <source>
        <dbReference type="Proteomes" id="UP001224428"/>
    </source>
</evidence>
<dbReference type="PANTHER" id="PTHR11702:SF31">
    <property type="entry name" value="MITOCHONDRIAL RIBOSOME-ASSOCIATED GTPASE 2"/>
    <property type="match status" value="1"/>
</dbReference>
<dbReference type="InterPro" id="IPR006073">
    <property type="entry name" value="GTP-bd"/>
</dbReference>
<dbReference type="CDD" id="cd01898">
    <property type="entry name" value="Obg"/>
    <property type="match status" value="1"/>
</dbReference>
<dbReference type="EMBL" id="JASDDP010000015">
    <property type="protein sequence ID" value="MDJ1645781.1"/>
    <property type="molecule type" value="Genomic_DNA"/>
</dbReference>
<dbReference type="Proteomes" id="UP001224428">
    <property type="component" value="Unassembled WGS sequence"/>
</dbReference>
<evidence type="ECO:0000259" key="10">
    <source>
        <dbReference type="PROSITE" id="PS51710"/>
    </source>
</evidence>
<feature type="binding site" evidence="9">
    <location>
        <begin position="209"/>
        <end position="212"/>
    </location>
    <ligand>
        <name>GTP</name>
        <dbReference type="ChEBI" id="CHEBI:37565"/>
    </ligand>
</feature>
<dbReference type="InterPro" id="IPR036346">
    <property type="entry name" value="GTP-bd_prot_GTP1/OBG_C_sf"/>
</dbReference>
<dbReference type="SUPFAM" id="SSF102741">
    <property type="entry name" value="Obg GTP-binding protein C-terminal domain"/>
    <property type="match status" value="1"/>
</dbReference>
<comment type="function">
    <text evidence="9">An essential GTPase which binds GTP, GDP and possibly (p)ppGpp with moderate affinity, with high nucleotide exchange rates and a fairly low GTP hydrolysis rate. Plays a role in control of the cell cycle, stress response, ribosome biogenesis and in those bacteria that undergo differentiation, in morphogenesis control.</text>
</comment>
<evidence type="ECO:0000259" key="12">
    <source>
        <dbReference type="PROSITE" id="PS51883"/>
    </source>
</evidence>
<dbReference type="NCBIfam" id="NF008956">
    <property type="entry name" value="PRK12299.1"/>
    <property type="match status" value="1"/>
</dbReference>
<evidence type="ECO:0000256" key="1">
    <source>
        <dbReference type="ARBA" id="ARBA00001946"/>
    </source>
</evidence>
<keyword evidence="3 9" id="KW-0963">Cytoplasm</keyword>
<dbReference type="PRINTS" id="PR00326">
    <property type="entry name" value="GTP1OBG"/>
</dbReference>
<evidence type="ECO:0000313" key="13">
    <source>
        <dbReference type="EMBL" id="MDJ1645781.1"/>
    </source>
</evidence>
<dbReference type="InterPro" id="IPR036726">
    <property type="entry name" value="GTP1_OBG_dom_sf"/>
</dbReference>
<dbReference type="Gene3D" id="3.30.300.350">
    <property type="entry name" value="GTP-binding protein OBG, C-terminal domain"/>
    <property type="match status" value="1"/>
</dbReference>
<sequence>MKFIDSTKIKVAAGKGGDGFISFRREAHVDKGGPDGGDGGDGGSVYFIGDSGMNTLLSLHFQKTIKGEDGVKGGRKNLYGARGKDIFVKVPFGTQVINDGKIIADVIDEKPYLICKGGKGGRGNAKFKTAKNSAPRLNENGMPGEMKIVDLELKVLADVGFVGVPNAGKSSLLSAMSNAKPKIANYQFTTIDPQLGLSKYYDKSFVVADLPGLIEGAAQGKGMGHEFLKHIERCKIIAHIIDFSLSYEEIKNNYNVIRKELKSYKIDLSNKKQILVANKNDKEGFWENIEEFEKEFNVKLIKISALNSENINELKAAIVKDLEAETLQQKNNNYEEEVYINFDAPYYVKKEEGVFVISGSKVEYWYNRIPLTTNDNWLRFNKILQNLGVYQKLHELGIKQGDQVRIYNFTFEWND</sequence>
<dbReference type="InterPro" id="IPR015349">
    <property type="entry name" value="OCT_dom"/>
</dbReference>
<dbReference type="PROSITE" id="PS51881">
    <property type="entry name" value="OCT"/>
    <property type="match status" value="1"/>
</dbReference>
<dbReference type="GO" id="GO:0005737">
    <property type="term" value="C:cytoplasm"/>
    <property type="evidence" value="ECO:0007669"/>
    <property type="project" value="UniProtKB-SubCell"/>
</dbReference>
<feature type="binding site" evidence="9">
    <location>
        <begin position="188"/>
        <end position="192"/>
    </location>
    <ligand>
        <name>GTP</name>
        <dbReference type="ChEBI" id="CHEBI:37565"/>
    </ligand>
</feature>
<dbReference type="PROSITE" id="PS51883">
    <property type="entry name" value="OBG"/>
    <property type="match status" value="1"/>
</dbReference>
<keyword evidence="6 9" id="KW-0378">Hydrolase</keyword>
<dbReference type="GO" id="GO:0005525">
    <property type="term" value="F:GTP binding"/>
    <property type="evidence" value="ECO:0007669"/>
    <property type="project" value="UniProtKB-UniRule"/>
</dbReference>
<evidence type="ECO:0000256" key="9">
    <source>
        <dbReference type="HAMAP-Rule" id="MF_01454"/>
    </source>
</evidence>
<dbReference type="NCBIfam" id="TIGR02729">
    <property type="entry name" value="Obg_CgtA"/>
    <property type="match status" value="1"/>
</dbReference>
<keyword evidence="4 9" id="KW-0479">Metal-binding</keyword>
<comment type="subunit">
    <text evidence="9">Monomer.</text>
</comment>
<dbReference type="Gene3D" id="3.40.50.300">
    <property type="entry name" value="P-loop containing nucleotide triphosphate hydrolases"/>
    <property type="match status" value="1"/>
</dbReference>
<organism evidence="13 14">
    <name type="scientific">Mycoplasma phocimorsus</name>
    <dbReference type="NCBI Taxonomy" id="3045839"/>
    <lineage>
        <taxon>Bacteria</taxon>
        <taxon>Bacillati</taxon>
        <taxon>Mycoplasmatota</taxon>
        <taxon>Mollicutes</taxon>
        <taxon>Mycoplasmataceae</taxon>
        <taxon>Mycoplasma</taxon>
    </lineage>
</organism>
<feature type="binding site" evidence="9">
    <location>
        <begin position="278"/>
        <end position="281"/>
    </location>
    <ligand>
        <name>GTP</name>
        <dbReference type="ChEBI" id="CHEBI:37565"/>
    </ligand>
</feature>
<dbReference type="PIRSF" id="PIRSF002401">
    <property type="entry name" value="GTP_bd_Obg/CgtA"/>
    <property type="match status" value="1"/>
</dbReference>
<evidence type="ECO:0000256" key="8">
    <source>
        <dbReference type="ARBA" id="ARBA00023134"/>
    </source>
</evidence>
<dbReference type="Pfam" id="PF01926">
    <property type="entry name" value="MMR_HSR1"/>
    <property type="match status" value="1"/>
</dbReference>
<feature type="domain" description="OBG-type G" evidence="10">
    <location>
        <begin position="157"/>
        <end position="323"/>
    </location>
</feature>
<dbReference type="NCBIfam" id="TIGR00231">
    <property type="entry name" value="small_GTP"/>
    <property type="match status" value="1"/>
</dbReference>
<dbReference type="Gene3D" id="2.70.210.12">
    <property type="entry name" value="GTP1/OBG domain"/>
    <property type="match status" value="1"/>
</dbReference>